<proteinExistence type="predicted"/>
<name>A0A1F6G4Q4_9PROT</name>
<dbReference type="EMBL" id="MFNE01000053">
    <property type="protein sequence ID" value="OGG93093.1"/>
    <property type="molecule type" value="Genomic_DNA"/>
</dbReference>
<accession>A0A1F6G4Q4</accession>
<comment type="caution">
    <text evidence="1">The sequence shown here is derived from an EMBL/GenBank/DDBJ whole genome shotgun (WGS) entry which is preliminary data.</text>
</comment>
<sequence length="107" mass="12566">MCEIAKKTEPKKSLKIAMYLKLYQFTKAFKLKQKRPLIRQHLEYFSIFWPTVTLPNKANNLYLAALRTINHWPKNCHLPPKTPKEREAGECFLGLGCCFLARWRGAQ</sequence>
<evidence type="ECO:0000313" key="2">
    <source>
        <dbReference type="Proteomes" id="UP000178449"/>
    </source>
</evidence>
<dbReference type="Proteomes" id="UP000178449">
    <property type="component" value="Unassembled WGS sequence"/>
</dbReference>
<dbReference type="AlphaFoldDB" id="A0A1F6G4Q4"/>
<gene>
    <name evidence="1" type="ORF">A2527_14295</name>
</gene>
<reference evidence="1 2" key="1">
    <citation type="journal article" date="2016" name="Nat. Commun.">
        <title>Thousands of microbial genomes shed light on interconnected biogeochemical processes in an aquifer system.</title>
        <authorList>
            <person name="Anantharaman K."/>
            <person name="Brown C.T."/>
            <person name="Hug L.A."/>
            <person name="Sharon I."/>
            <person name="Castelle C.J."/>
            <person name="Probst A.J."/>
            <person name="Thomas B.C."/>
            <person name="Singh A."/>
            <person name="Wilkins M.J."/>
            <person name="Karaoz U."/>
            <person name="Brodie E.L."/>
            <person name="Williams K.H."/>
            <person name="Hubbard S.S."/>
            <person name="Banfield J.F."/>
        </authorList>
    </citation>
    <scope>NUCLEOTIDE SEQUENCE [LARGE SCALE GENOMIC DNA]</scope>
</reference>
<protein>
    <submittedName>
        <fullName evidence="1">Uncharacterized protein</fullName>
    </submittedName>
</protein>
<organism evidence="1 2">
    <name type="scientific">Candidatus Lambdaproteobacteria bacterium RIFOXYD2_FULL_50_16</name>
    <dbReference type="NCBI Taxonomy" id="1817772"/>
    <lineage>
        <taxon>Bacteria</taxon>
        <taxon>Pseudomonadati</taxon>
        <taxon>Pseudomonadota</taxon>
        <taxon>Candidatus Lambdaproteobacteria</taxon>
    </lineage>
</organism>
<dbReference type="STRING" id="1817772.A2527_14295"/>
<evidence type="ECO:0000313" key="1">
    <source>
        <dbReference type="EMBL" id="OGG93093.1"/>
    </source>
</evidence>